<dbReference type="InterPro" id="IPR019601">
    <property type="entry name" value="Oxoglutarate/Fe-dep_Oase_C"/>
</dbReference>
<evidence type="ECO:0000313" key="12">
    <source>
        <dbReference type="Proteomes" id="UP000694925"/>
    </source>
</evidence>
<dbReference type="GO" id="GO:0005506">
    <property type="term" value="F:iron ion binding"/>
    <property type="evidence" value="ECO:0007669"/>
    <property type="project" value="InterPro"/>
</dbReference>
<evidence type="ECO:0000256" key="1">
    <source>
        <dbReference type="ARBA" id="ARBA00001961"/>
    </source>
</evidence>
<comment type="similarity">
    <text evidence="2">Belongs to the TPA1 family.</text>
</comment>
<accession>A0AAJ7J983</accession>
<dbReference type="InterPro" id="IPR006620">
    <property type="entry name" value="Pro_4_hyd_alph"/>
</dbReference>
<evidence type="ECO:0000313" key="13">
    <source>
        <dbReference type="RefSeq" id="XP_017887076.1"/>
    </source>
</evidence>
<dbReference type="PANTHER" id="PTHR12117">
    <property type="entry name" value="HISTONE ACETYLTRANSFERASE COMPLEX"/>
    <property type="match status" value="1"/>
</dbReference>
<dbReference type="Pfam" id="PF10637">
    <property type="entry name" value="Ofd1_CTDD"/>
    <property type="match status" value="1"/>
</dbReference>
<evidence type="ECO:0000256" key="6">
    <source>
        <dbReference type="ARBA" id="ARBA00023002"/>
    </source>
</evidence>
<dbReference type="GO" id="GO:0031543">
    <property type="term" value="F:peptidyl-proline dioxygenase activity"/>
    <property type="evidence" value="ECO:0007669"/>
    <property type="project" value="UniProtKB-ARBA"/>
</dbReference>
<dbReference type="InterPro" id="IPR051842">
    <property type="entry name" value="uS12_prolyl_hydroxylase"/>
</dbReference>
<evidence type="ECO:0000256" key="2">
    <source>
        <dbReference type="ARBA" id="ARBA00007443"/>
    </source>
</evidence>
<keyword evidence="12" id="KW-1185">Reference proteome</keyword>
<organism evidence="12 13">
    <name type="scientific">Ceratina calcarata</name>
    <dbReference type="NCBI Taxonomy" id="156304"/>
    <lineage>
        <taxon>Eukaryota</taxon>
        <taxon>Metazoa</taxon>
        <taxon>Ecdysozoa</taxon>
        <taxon>Arthropoda</taxon>
        <taxon>Hexapoda</taxon>
        <taxon>Insecta</taxon>
        <taxon>Pterygota</taxon>
        <taxon>Neoptera</taxon>
        <taxon>Endopterygota</taxon>
        <taxon>Hymenoptera</taxon>
        <taxon>Apocrita</taxon>
        <taxon>Aculeata</taxon>
        <taxon>Apoidea</taxon>
        <taxon>Anthophila</taxon>
        <taxon>Apidae</taxon>
        <taxon>Ceratina</taxon>
        <taxon>Zadontomerus</taxon>
    </lineage>
</organism>
<feature type="compositionally biased region" description="Acidic residues" evidence="10">
    <location>
        <begin position="399"/>
        <end position="411"/>
    </location>
</feature>
<feature type="domain" description="Fe2OG dioxygenase" evidence="11">
    <location>
        <begin position="124"/>
        <end position="229"/>
    </location>
</feature>
<protein>
    <recommendedName>
        <fullName evidence="8">uS12 prolyl 3-hydroxylase</fullName>
    </recommendedName>
</protein>
<gene>
    <name evidence="13" type="primary">LOC108629145</name>
</gene>
<dbReference type="PANTHER" id="PTHR12117:SF0">
    <property type="entry name" value="PROLYL 3-HYDROXYLASE OGFOD1"/>
    <property type="match status" value="1"/>
</dbReference>
<keyword evidence="7" id="KW-0408">Iron</keyword>
<dbReference type="GO" id="GO:0006449">
    <property type="term" value="P:regulation of translational termination"/>
    <property type="evidence" value="ECO:0007669"/>
    <property type="project" value="TreeGrafter"/>
</dbReference>
<dbReference type="Proteomes" id="UP000694925">
    <property type="component" value="Unplaced"/>
</dbReference>
<sequence length="613" mass="71373">MAEEEPQEKKFKHSVISDFILSAEFQQIFREHWHNFTDIKTDDLEIISKPFRVCRISNFISSEEVMEEIKNDLLDIRTRRNSIDLYQFEQTDDFASFDAENIKLLYDAFQTDFATWLEENTKIELNKMIDMSSSSYYDTDFLLCHDDNLGDRRIAYVLYISKQWTEEDGGTLDLFDTDEDGLPRDVVKSLVPEYNSIVFFEVVDNSYHQVAEIISPDKSRWSINGWFHGPKQSTKQPRPEMEPDCIPSLDQTVNLDEWVTECYLFSKVKEDIHMDMEKDSYTHLSSFLKDEIYEKLATDLMSETIVWKKVGPADIRKYEVADEDTLPDLLKQLCTMFKSITMFKLLKEYTELDLVAEKENMNPRMFLELQRWSGGCYTLIHDKPILSDYNEDPKSLASESDESEALDETEGDGLQLLNKSTREDQEKSNSNNRSSSSDCGTPVSIRDETDDIEDEIMRKILKSKSPRTRRKYLVHHAAMLKMGDRSPRKPRILDTDESDVSDIGDYLSDPLECSLERSDEEEVVKPEEVVPTKTQPTGSLDLILQFHANNAPQDESTICYLDPMTSDATLMNIPPKDNHLSIVYKVGNTCRIHRYVNHYHPDYFYNLICTYYE</sequence>
<comment type="catalytic activity">
    <reaction evidence="9">
        <text>[ribosomal protein uS12]-L-proline + 2-oxoglutarate + O2 = [ribosomal protein uS12]-(3S)-3-hydroxy-L-proline + succinate + CO2</text>
        <dbReference type="Rhea" id="RHEA:54156"/>
        <dbReference type="Rhea" id="RHEA-COMP:13816"/>
        <dbReference type="Rhea" id="RHEA-COMP:13818"/>
        <dbReference type="ChEBI" id="CHEBI:15379"/>
        <dbReference type="ChEBI" id="CHEBI:16526"/>
        <dbReference type="ChEBI" id="CHEBI:16810"/>
        <dbReference type="ChEBI" id="CHEBI:30031"/>
        <dbReference type="ChEBI" id="CHEBI:50342"/>
        <dbReference type="ChEBI" id="CHEBI:85428"/>
    </reaction>
</comment>
<comment type="cofactor">
    <cofactor evidence="1">
        <name>L-ascorbate</name>
        <dbReference type="ChEBI" id="CHEBI:38290"/>
    </cofactor>
</comment>
<evidence type="ECO:0000256" key="9">
    <source>
        <dbReference type="ARBA" id="ARBA00047444"/>
    </source>
</evidence>
<dbReference type="Gene3D" id="2.60.120.620">
    <property type="entry name" value="q2cbj1_9rhob like domain"/>
    <property type="match status" value="3"/>
</dbReference>
<proteinExistence type="inferred from homology"/>
<keyword evidence="5" id="KW-0223">Dioxygenase</keyword>
<dbReference type="RefSeq" id="XP_017887076.1">
    <property type="nucleotide sequence ID" value="XM_018031587.2"/>
</dbReference>
<feature type="region of interest" description="Disordered" evidence="10">
    <location>
        <begin position="391"/>
        <end position="450"/>
    </location>
</feature>
<dbReference type="KEGG" id="ccal:108629145"/>
<evidence type="ECO:0000256" key="4">
    <source>
        <dbReference type="ARBA" id="ARBA00022896"/>
    </source>
</evidence>
<dbReference type="GO" id="GO:0031418">
    <property type="term" value="F:L-ascorbic acid binding"/>
    <property type="evidence" value="ECO:0007669"/>
    <property type="project" value="UniProtKB-KW"/>
</dbReference>
<dbReference type="Pfam" id="PF13661">
    <property type="entry name" value="2OG-FeII_Oxy_4"/>
    <property type="match status" value="1"/>
</dbReference>
<dbReference type="CTD" id="19834718"/>
<reference evidence="13" key="1">
    <citation type="submission" date="2025-08" db="UniProtKB">
        <authorList>
            <consortium name="RefSeq"/>
        </authorList>
    </citation>
    <scope>IDENTIFICATION</scope>
    <source>
        <tissue evidence="13">Whole body</tissue>
    </source>
</reference>
<keyword evidence="3" id="KW-0479">Metal-binding</keyword>
<dbReference type="PROSITE" id="PS51471">
    <property type="entry name" value="FE2OG_OXY"/>
    <property type="match status" value="1"/>
</dbReference>
<dbReference type="SMART" id="SM00702">
    <property type="entry name" value="P4Hc"/>
    <property type="match status" value="1"/>
</dbReference>
<dbReference type="GO" id="GO:0005737">
    <property type="term" value="C:cytoplasm"/>
    <property type="evidence" value="ECO:0007669"/>
    <property type="project" value="TreeGrafter"/>
</dbReference>
<evidence type="ECO:0000256" key="3">
    <source>
        <dbReference type="ARBA" id="ARBA00022723"/>
    </source>
</evidence>
<keyword evidence="6" id="KW-0560">Oxidoreductase</keyword>
<dbReference type="InterPro" id="IPR039558">
    <property type="entry name" value="TPA1/OFD1_N"/>
</dbReference>
<evidence type="ECO:0000256" key="8">
    <source>
        <dbReference type="ARBA" id="ARBA00029938"/>
    </source>
</evidence>
<keyword evidence="4" id="KW-0847">Vitamin C</keyword>
<name>A0AAJ7J983_9HYME</name>
<feature type="compositionally biased region" description="Low complexity" evidence="10">
    <location>
        <begin position="428"/>
        <end position="437"/>
    </location>
</feature>
<evidence type="ECO:0000256" key="10">
    <source>
        <dbReference type="SAM" id="MobiDB-lite"/>
    </source>
</evidence>
<dbReference type="InterPro" id="IPR005123">
    <property type="entry name" value="Oxoglu/Fe-dep_dioxygenase_dom"/>
</dbReference>
<dbReference type="AlphaFoldDB" id="A0AAJ7J983"/>
<evidence type="ECO:0000256" key="7">
    <source>
        <dbReference type="ARBA" id="ARBA00023004"/>
    </source>
</evidence>
<evidence type="ECO:0000256" key="5">
    <source>
        <dbReference type="ARBA" id="ARBA00022964"/>
    </source>
</evidence>
<dbReference type="GeneID" id="108629145"/>
<evidence type="ECO:0000259" key="11">
    <source>
        <dbReference type="PROSITE" id="PS51471"/>
    </source>
</evidence>